<dbReference type="SUPFAM" id="SSF52540">
    <property type="entry name" value="P-loop containing nucleoside triphosphate hydrolases"/>
    <property type="match status" value="1"/>
</dbReference>
<evidence type="ECO:0000256" key="8">
    <source>
        <dbReference type="SAM" id="MobiDB-lite"/>
    </source>
</evidence>
<evidence type="ECO:0000256" key="4">
    <source>
        <dbReference type="ARBA" id="ARBA00023134"/>
    </source>
</evidence>
<evidence type="ECO:0000256" key="5">
    <source>
        <dbReference type="ARBA" id="ARBA00023224"/>
    </source>
</evidence>
<dbReference type="Gene3D" id="3.40.50.300">
    <property type="entry name" value="P-loop containing nucleotide triphosphate hydrolases"/>
    <property type="match status" value="2"/>
</dbReference>
<keyword evidence="3 6" id="KW-0547">Nucleotide-binding</keyword>
<dbReference type="InterPro" id="IPR027417">
    <property type="entry name" value="P-loop_NTPase"/>
</dbReference>
<keyword evidence="10" id="KW-1185">Reference proteome</keyword>
<name>A0A8E0S369_9TREM</name>
<evidence type="ECO:0000256" key="3">
    <source>
        <dbReference type="ARBA" id="ARBA00022741"/>
    </source>
</evidence>
<keyword evidence="4 6" id="KW-0342">GTP-binding</keyword>
<feature type="region of interest" description="Disordered" evidence="8">
    <location>
        <begin position="258"/>
        <end position="284"/>
    </location>
</feature>
<dbReference type="GO" id="GO:0005525">
    <property type="term" value="F:GTP binding"/>
    <property type="evidence" value="ECO:0007669"/>
    <property type="project" value="UniProtKB-KW"/>
</dbReference>
<protein>
    <submittedName>
        <fullName evidence="9">Guanine nucleotide-binding protein alpha-15 subunit</fullName>
    </submittedName>
</protein>
<evidence type="ECO:0000256" key="1">
    <source>
        <dbReference type="ARBA" id="ARBA00011356"/>
    </source>
</evidence>
<reference evidence="9" key="1">
    <citation type="submission" date="2019-05" db="EMBL/GenBank/DDBJ databases">
        <title>Annotation for the trematode Fasciolopsis buski.</title>
        <authorList>
            <person name="Choi Y.-J."/>
        </authorList>
    </citation>
    <scope>NUCLEOTIDE SEQUENCE</scope>
    <source>
        <strain evidence="9">HT</strain>
        <tissue evidence="9">Whole worm</tissue>
    </source>
</reference>
<feature type="compositionally biased region" description="Pro residues" evidence="8">
    <location>
        <begin position="270"/>
        <end position="281"/>
    </location>
</feature>
<comment type="caution">
    <text evidence="9">The sequence shown here is derived from an EMBL/GenBank/DDBJ whole genome shotgun (WGS) entry which is preliminary data.</text>
</comment>
<evidence type="ECO:0000256" key="2">
    <source>
        <dbReference type="ARBA" id="ARBA00022723"/>
    </source>
</evidence>
<dbReference type="FunFam" id="3.40.50.300:FF:000692">
    <property type="entry name" value="Guanine nucleotide-binding protein subunit alpha"/>
    <property type="match status" value="1"/>
</dbReference>
<sequence length="629" mass="71545">MHRRKLSKSSKFRSIKIDRLLQQEHEHRKREIQLLLVGPPQSGKNTVCKQIRIHFGDGFPTATRMRLIPIILANLADAVALVLLNMRNLQIEFEDSSARELATNLLDALPSEGSFTEIVQKNDCPIEAKDSRAADVYVSADGPPEESLFDRTTSAFDASDQNRLKFLMSDTETSLDLPEQQELKNPPTDQENLDETTEESMSLHDAIIRALRDHDSIPPSLMKRLEFTADKTLMQKLQDARHNPIQFQSLLLRFVGSSLDGDKEADPNEFRPPSPSTPPPKTFEDELLDCLTEELQDSEDTTTSSSLTSKGSISETLTENMKFNANEEDHNLQINDNLLPSDSEQKQETMHTPLSHSNYHQKYMRNRKNQSALHLNPEVINFIEFLEGSSNNPLFVQSLKIVLKLLTEQPEFQSVFTQKELTESLITYADSYFITHVDRIIQEDYVPTLQDLLVTREPSNAIRETLTSVGIAYVRTIDMAEQGGYPSRHLHYFESVNTVLFLVSLAECVNTKSNSIKENKLSEYLSLFGSLITSPHLERKDFVVFLNKVDLIKPVNRANTTEKTETDGTSTVIEQIQRAFLLAPQMQNSKIGRLSFQVTCALDVDQMKHTIHECVRGIFEPNRKRHGFR</sequence>
<keyword evidence="5" id="KW-0807">Transducer</keyword>
<dbReference type="InterPro" id="IPR011025">
    <property type="entry name" value="GproteinA_insert"/>
</dbReference>
<proteinExistence type="predicted"/>
<dbReference type="SMART" id="SM00275">
    <property type="entry name" value="G_alpha"/>
    <property type="match status" value="1"/>
</dbReference>
<feature type="binding site" evidence="6">
    <location>
        <position position="601"/>
    </location>
    <ligand>
        <name>GTP</name>
        <dbReference type="ChEBI" id="CHEBI:37565"/>
    </ligand>
</feature>
<dbReference type="GO" id="GO:0005834">
    <property type="term" value="C:heterotrimeric G-protein complex"/>
    <property type="evidence" value="ECO:0007669"/>
    <property type="project" value="TreeGrafter"/>
</dbReference>
<comment type="subunit">
    <text evidence="1">G proteins are composed of 3 units; alpha, beta and gamma. The alpha chain contains the guanine nucleotide binding site.</text>
</comment>
<evidence type="ECO:0000313" key="10">
    <source>
        <dbReference type="Proteomes" id="UP000728185"/>
    </source>
</evidence>
<gene>
    <name evidence="9" type="ORF">FBUS_04321</name>
</gene>
<dbReference type="OrthoDB" id="5817230at2759"/>
<evidence type="ECO:0000256" key="7">
    <source>
        <dbReference type="PIRSR" id="PIRSR601019-2"/>
    </source>
</evidence>
<dbReference type="InterPro" id="IPR001019">
    <property type="entry name" value="Gprotein_alpha_su"/>
</dbReference>
<feature type="binding site" evidence="6">
    <location>
        <begin position="478"/>
        <end position="482"/>
    </location>
    <ligand>
        <name>GTP</name>
        <dbReference type="ChEBI" id="CHEBI:37565"/>
    </ligand>
</feature>
<dbReference type="PROSITE" id="PS51882">
    <property type="entry name" value="G_ALPHA"/>
    <property type="match status" value="1"/>
</dbReference>
<dbReference type="Gene3D" id="1.10.400.10">
    <property type="entry name" value="GI Alpha 1, domain 2-like"/>
    <property type="match status" value="2"/>
</dbReference>
<accession>A0A8E0S369</accession>
<keyword evidence="2 7" id="KW-0479">Metal-binding</keyword>
<keyword evidence="7" id="KW-0460">Magnesium</keyword>
<organism evidence="9 10">
    <name type="scientific">Fasciolopsis buskii</name>
    <dbReference type="NCBI Taxonomy" id="27845"/>
    <lineage>
        <taxon>Eukaryota</taxon>
        <taxon>Metazoa</taxon>
        <taxon>Spiralia</taxon>
        <taxon>Lophotrochozoa</taxon>
        <taxon>Platyhelminthes</taxon>
        <taxon>Trematoda</taxon>
        <taxon>Digenea</taxon>
        <taxon>Plagiorchiida</taxon>
        <taxon>Echinostomata</taxon>
        <taxon>Echinostomatoidea</taxon>
        <taxon>Fasciolidae</taxon>
        <taxon>Fasciolopsis</taxon>
    </lineage>
</organism>
<feature type="compositionally biased region" description="Basic and acidic residues" evidence="8">
    <location>
        <begin position="260"/>
        <end position="269"/>
    </location>
</feature>
<dbReference type="PANTHER" id="PTHR10218">
    <property type="entry name" value="GTP-BINDING PROTEIN ALPHA SUBUNIT"/>
    <property type="match status" value="1"/>
</dbReference>
<feature type="region of interest" description="Disordered" evidence="8">
    <location>
        <begin position="174"/>
        <end position="197"/>
    </location>
</feature>
<feature type="binding site" evidence="6">
    <location>
        <begin position="547"/>
        <end position="550"/>
    </location>
    <ligand>
        <name>GTP</name>
        <dbReference type="ChEBI" id="CHEBI:37565"/>
    </ligand>
</feature>
<dbReference type="GO" id="GO:0001664">
    <property type="term" value="F:G protein-coupled receptor binding"/>
    <property type="evidence" value="ECO:0007669"/>
    <property type="project" value="TreeGrafter"/>
</dbReference>
<dbReference type="PANTHER" id="PTHR10218:SF302">
    <property type="entry name" value="GUANINE NUCLEOTIDE-BINDING PROTEIN ALPHA-5 SUBUNIT"/>
    <property type="match status" value="1"/>
</dbReference>
<feature type="binding site" evidence="7">
    <location>
        <position position="459"/>
    </location>
    <ligand>
        <name>Mg(2+)</name>
        <dbReference type="ChEBI" id="CHEBI:18420"/>
    </ligand>
</feature>
<dbReference type="GO" id="GO:0031683">
    <property type="term" value="F:G-protein beta/gamma-subunit complex binding"/>
    <property type="evidence" value="ECO:0007669"/>
    <property type="project" value="InterPro"/>
</dbReference>
<dbReference type="AlphaFoldDB" id="A0A8E0S369"/>
<dbReference type="GO" id="GO:0046872">
    <property type="term" value="F:metal ion binding"/>
    <property type="evidence" value="ECO:0007669"/>
    <property type="project" value="UniProtKB-KW"/>
</dbReference>
<dbReference type="GO" id="GO:0003924">
    <property type="term" value="F:GTPase activity"/>
    <property type="evidence" value="ECO:0007669"/>
    <property type="project" value="InterPro"/>
</dbReference>
<evidence type="ECO:0000313" key="9">
    <source>
        <dbReference type="EMBL" id="KAA0199586.1"/>
    </source>
</evidence>
<dbReference type="GO" id="GO:0005737">
    <property type="term" value="C:cytoplasm"/>
    <property type="evidence" value="ECO:0007669"/>
    <property type="project" value="TreeGrafter"/>
</dbReference>
<evidence type="ECO:0000256" key="6">
    <source>
        <dbReference type="PIRSR" id="PIRSR601019-1"/>
    </source>
</evidence>
<dbReference type="Pfam" id="PF00503">
    <property type="entry name" value="G-alpha"/>
    <property type="match status" value="2"/>
</dbReference>
<dbReference type="Proteomes" id="UP000728185">
    <property type="component" value="Unassembled WGS sequence"/>
</dbReference>
<dbReference type="SUPFAM" id="SSF47895">
    <property type="entry name" value="Transducin (alpha subunit), insertion domain"/>
    <property type="match status" value="1"/>
</dbReference>
<dbReference type="EMBL" id="LUCM01001047">
    <property type="protein sequence ID" value="KAA0199586.1"/>
    <property type="molecule type" value="Genomic_DNA"/>
</dbReference>
<dbReference type="GO" id="GO:0007188">
    <property type="term" value="P:adenylate cyclase-modulating G protein-coupled receptor signaling pathway"/>
    <property type="evidence" value="ECO:0007669"/>
    <property type="project" value="TreeGrafter"/>
</dbReference>